<reference evidence="4" key="3">
    <citation type="submission" date="2025-08" db="UniProtKB">
        <authorList>
            <consortium name="Ensembl"/>
        </authorList>
    </citation>
    <scope>IDENTIFICATION</scope>
</reference>
<feature type="compositionally biased region" description="Basic residues" evidence="1">
    <location>
        <begin position="1038"/>
        <end position="1047"/>
    </location>
</feature>
<dbReference type="Ensembl" id="ENSELUT00000033472.3">
    <property type="protein sequence ID" value="ENSELUP00000022504.3"/>
    <property type="gene ID" value="ENSELUG00000021459.3"/>
</dbReference>
<evidence type="ECO:0000259" key="2">
    <source>
        <dbReference type="Pfam" id="PF13837"/>
    </source>
</evidence>
<feature type="domain" description="Myb/SANT-like DNA-binding" evidence="2">
    <location>
        <begin position="326"/>
        <end position="395"/>
    </location>
</feature>
<dbReference type="PANTHER" id="PTHR47595:SF1">
    <property type="entry name" value="MYB_SANT-LIKE DNA-BINDING DOMAIN-CONTAINING PROTEIN"/>
    <property type="match status" value="1"/>
</dbReference>
<feature type="region of interest" description="Disordered" evidence="1">
    <location>
        <begin position="1158"/>
        <end position="1181"/>
    </location>
</feature>
<dbReference type="Pfam" id="PF13837">
    <property type="entry name" value="Myb_DNA-bind_4"/>
    <property type="match status" value="6"/>
</dbReference>
<dbReference type="InterPro" id="IPR029400">
    <property type="entry name" value="TINF2_N"/>
</dbReference>
<feature type="domain" description="Myb/SANT-like DNA-binding" evidence="2">
    <location>
        <begin position="878"/>
        <end position="960"/>
    </location>
</feature>
<dbReference type="PANTHER" id="PTHR47595">
    <property type="entry name" value="HEAT SHOCK 70 KDA PROTEIN 14"/>
    <property type="match status" value="1"/>
</dbReference>
<dbReference type="Gene3D" id="1.10.10.60">
    <property type="entry name" value="Homeodomain-like"/>
    <property type="match status" value="6"/>
</dbReference>
<feature type="compositionally biased region" description="Basic and acidic residues" evidence="1">
    <location>
        <begin position="1208"/>
        <end position="1228"/>
    </location>
</feature>
<feature type="domain" description="Myb/SANT-like DNA-binding" evidence="2">
    <location>
        <begin position="755"/>
        <end position="837"/>
    </location>
</feature>
<feature type="compositionally biased region" description="Basic and acidic residues" evidence="1">
    <location>
        <begin position="686"/>
        <end position="710"/>
    </location>
</feature>
<evidence type="ECO:0000256" key="1">
    <source>
        <dbReference type="SAM" id="MobiDB-lite"/>
    </source>
</evidence>
<protein>
    <submittedName>
        <fullName evidence="4">Uncharacterized protein</fullName>
    </submittedName>
</protein>
<feature type="domain" description="TERF1-interacting nuclear factor 2 N-terminal" evidence="3">
    <location>
        <begin position="38"/>
        <end position="185"/>
    </location>
</feature>
<feature type="domain" description="Myb/SANT-like DNA-binding" evidence="2">
    <location>
        <begin position="1063"/>
        <end position="1148"/>
    </location>
</feature>
<dbReference type="Proteomes" id="UP000265140">
    <property type="component" value="Chromosome 10"/>
</dbReference>
<dbReference type="Bgee" id="ENSELUG00000021459">
    <property type="expression patterns" value="Expressed in ovary and 14 other cell types or tissues"/>
</dbReference>
<reference evidence="4" key="2">
    <citation type="submission" date="2020-02" db="EMBL/GenBank/DDBJ databases">
        <title>Esox lucius (northern pike) genome, fEsoLuc1, primary haplotype.</title>
        <authorList>
            <person name="Myers G."/>
            <person name="Karagic N."/>
            <person name="Meyer A."/>
            <person name="Pippel M."/>
            <person name="Reichard M."/>
            <person name="Winkler S."/>
            <person name="Tracey A."/>
            <person name="Sims Y."/>
            <person name="Howe K."/>
            <person name="Rhie A."/>
            <person name="Formenti G."/>
            <person name="Durbin R."/>
            <person name="Fedrigo O."/>
            <person name="Jarvis E.D."/>
        </authorList>
    </citation>
    <scope>NUCLEOTIDE SEQUENCE [LARGE SCALE GENOMIC DNA]</scope>
</reference>
<feature type="compositionally biased region" description="Polar residues" evidence="1">
    <location>
        <begin position="1053"/>
        <end position="1063"/>
    </location>
</feature>
<reference evidence="5" key="1">
    <citation type="journal article" date="2014" name="PLoS ONE">
        <title>The genome and linkage map of the northern pike (Esox lucius): conserved synteny revealed between the salmonid sister group and the Neoteleostei.</title>
        <authorList>
            <person name="Rondeau E.B."/>
            <person name="Minkley D.R."/>
            <person name="Leong J.S."/>
            <person name="Messmer A.M."/>
            <person name="Jantzen J.R."/>
            <person name="von Schalburg K.R."/>
            <person name="Lemon C."/>
            <person name="Bird N.H."/>
            <person name="Koop B.F."/>
        </authorList>
    </citation>
    <scope>NUCLEOTIDE SEQUENCE</scope>
</reference>
<sequence length="1253" mass="144904">MQFSFFIFFLPVLPDPPLPLPSLRLFVPPLRLVSAALWQVVQQGDIMDYGLVEEFVTTVLEVVPDMMSYREKVQLVMGLRAKLVLELCRSEQSADPETIQPHLSRIRTFIMTHTEKEVSAKVEASETKFLELVQTLLVNPKMREHFFQEVFPVEFGPMYDTALQTLMWEFLSRLEKLLPTPTFQETASWLRPAPSLLKECAQTVTQPHPLKTLLLHHRCHIQPSCVNDHILSSLSQILPEKVEIDIYGIRSESTYSPRNCPIHNNDGATVKEENNVENELGMNSDIVIKKPVEITNVRTEDLEEKHYEEILNDVSQTSSTTHIVGRSWSLEETKALITIWSNEEILQKFGKWYRNKHVYTEISQLLNDLGFKRTWKQCQTKIKDMKYSYRRDLEEDYGEMLKNHKPADLANVGIEDVSQTSSTTHIVGRSWSLEETKALITIWSNEEILQKFGKWYRNKHVYTEISQLLNDLGFKRTWKQCQTKIKDMKYSYRRALKNPSSSSPVSFSFFSELHTFLSRMPYLPGSKETGQVSDGEEMSMDQDEGPSVDVYLEERAQNCNWTTDETKMLISLWSNKPILQELQHSYRKHHVYLNISKQLNNLGYKKTWKQCQTKIKDMKYSYRRALRNPKSSGRVPCSFYSELHAFLSVMPDSKERGVVSGGEVMSLDQNDNVDVNSEDSPLEEMASGKETRKTLRAEQTEEIKGDGAFHSPRSDEVICMERETNTCQQVAEDFKPLDQHNYINTMAFADDVGWTWSPEETKALISVWSDEQILLKMEQTYRNKHVYSEISERLKDLGVKRTWKQCQNKMKALKWRYRETLRNPSSRPCPFFSKLHKFLAAMPDMPESKETGDEEDEEDDDDMSETSSMTTDDVGWTCWTPGETKALISVWSDEHILHKMEQTYRKKHVYTEISECLKELGVKRTWKQCHNKVKALKWRYRETLRNASSRPCPFFSELHKFLAPVPDTPQHKEPGKVSGDVRFWDQDERPHAFVDSEEPSHEEMASRKVTQSSLGAERTEQKNSEGAFHSLPSDSRMKIQRKTSHRKNMAEDMSSTSSDNDTRTWTLEGTKALISVWSNGQVLQMMEQSYRKKHAYSEVSERLKNLGIRRTWKQCQSKIKHMKHSYRQALRNPSSGRATCPFFPELHAFLSSMPDMPESKETAVVSDGDLLSSDQDEGPSVDVQLDPLREDIGLKNVTQKTLTAEQTEDTKGDDSDSRINLGRKREVEDMSDLELQPVVLLTQLDDNGLLTGE</sequence>
<dbReference type="GeneTree" id="ENSGT00940000163513"/>
<evidence type="ECO:0000259" key="3">
    <source>
        <dbReference type="Pfam" id="PF14973"/>
    </source>
</evidence>
<accession>A0A3P8Z128</accession>
<reference evidence="4" key="4">
    <citation type="submission" date="2025-09" db="UniProtKB">
        <authorList>
            <consortium name="Ensembl"/>
        </authorList>
    </citation>
    <scope>IDENTIFICATION</scope>
</reference>
<dbReference type="FunFam" id="1.10.10.60:FF:000032">
    <property type="entry name" value="Zinc finger and SCAN domain-containing 20"/>
    <property type="match status" value="3"/>
</dbReference>
<dbReference type="AlphaFoldDB" id="A0A3P8Z128"/>
<evidence type="ECO:0000313" key="4">
    <source>
        <dbReference type="Ensembl" id="ENSELUP00000022504.3"/>
    </source>
</evidence>
<feature type="domain" description="Myb/SANT-like DNA-binding" evidence="2">
    <location>
        <begin position="429"/>
        <end position="515"/>
    </location>
</feature>
<feature type="region of interest" description="Disordered" evidence="1">
    <location>
        <begin position="1199"/>
        <end position="1228"/>
    </location>
</feature>
<dbReference type="InterPro" id="IPR044822">
    <property type="entry name" value="Myb_DNA-bind_4"/>
</dbReference>
<dbReference type="InParanoid" id="A0A3P8Z128"/>
<feature type="compositionally biased region" description="Acidic residues" evidence="1">
    <location>
        <begin position="852"/>
        <end position="864"/>
    </location>
</feature>
<feature type="region of interest" description="Disordered" evidence="1">
    <location>
        <begin position="845"/>
        <end position="874"/>
    </location>
</feature>
<feature type="compositionally biased region" description="Basic and acidic residues" evidence="1">
    <location>
        <begin position="993"/>
        <end position="1006"/>
    </location>
</feature>
<keyword evidence="5" id="KW-1185">Reference proteome</keyword>
<dbReference type="Pfam" id="PF14973">
    <property type="entry name" value="TINF2_N"/>
    <property type="match status" value="1"/>
</dbReference>
<organism evidence="4 5">
    <name type="scientific">Esox lucius</name>
    <name type="common">Northern pike</name>
    <dbReference type="NCBI Taxonomy" id="8010"/>
    <lineage>
        <taxon>Eukaryota</taxon>
        <taxon>Metazoa</taxon>
        <taxon>Chordata</taxon>
        <taxon>Craniata</taxon>
        <taxon>Vertebrata</taxon>
        <taxon>Euteleostomi</taxon>
        <taxon>Actinopterygii</taxon>
        <taxon>Neopterygii</taxon>
        <taxon>Teleostei</taxon>
        <taxon>Protacanthopterygii</taxon>
        <taxon>Esociformes</taxon>
        <taxon>Esocidae</taxon>
        <taxon>Esox</taxon>
    </lineage>
</organism>
<feature type="domain" description="Myb/SANT-like DNA-binding" evidence="2">
    <location>
        <begin position="559"/>
        <end position="645"/>
    </location>
</feature>
<name>A0A3P8Z128_ESOLU</name>
<feature type="region of interest" description="Disordered" evidence="1">
    <location>
        <begin position="668"/>
        <end position="710"/>
    </location>
</feature>
<proteinExistence type="predicted"/>
<dbReference type="CDD" id="cd11657">
    <property type="entry name" value="TIN2_N"/>
    <property type="match status" value="1"/>
</dbReference>
<feature type="region of interest" description="Disordered" evidence="1">
    <location>
        <begin position="993"/>
        <end position="1063"/>
    </location>
</feature>
<evidence type="ECO:0000313" key="5">
    <source>
        <dbReference type="Proteomes" id="UP000265140"/>
    </source>
</evidence>